<keyword evidence="2" id="KW-1133">Transmembrane helix</keyword>
<keyword evidence="2" id="KW-0812">Transmembrane</keyword>
<reference evidence="3" key="1">
    <citation type="submission" date="2022-07" db="EMBL/GenBank/DDBJ databases">
        <title>Arcobacter roscoffensis sp. nov., a marine bacterium isolated from coastal seawater collected from Roscoff, France.</title>
        <authorList>
            <person name="Pascual J."/>
            <person name="Lepeaux C."/>
            <person name="Methner A."/>
            <person name="Overmann J."/>
        </authorList>
    </citation>
    <scope>NUCLEOTIDE SEQUENCE</scope>
    <source>
        <strain evidence="3">ARW1-2F2</strain>
    </source>
</reference>
<dbReference type="Proteomes" id="UP001060012">
    <property type="component" value="Chromosome"/>
</dbReference>
<comment type="similarity">
    <text evidence="1">Belongs to the sodium:galactoside symporter (TC 2.A.2) family.</text>
</comment>
<feature type="transmembrane region" description="Helical" evidence="2">
    <location>
        <begin position="252"/>
        <end position="269"/>
    </location>
</feature>
<evidence type="ECO:0000256" key="2">
    <source>
        <dbReference type="SAM" id="Phobius"/>
    </source>
</evidence>
<dbReference type="EMBL" id="CP100595">
    <property type="protein sequence ID" value="UTJ05123.1"/>
    <property type="molecule type" value="Genomic_DNA"/>
</dbReference>
<feature type="transmembrane region" description="Helical" evidence="2">
    <location>
        <begin position="137"/>
        <end position="157"/>
    </location>
</feature>
<feature type="transmembrane region" description="Helical" evidence="2">
    <location>
        <begin position="344"/>
        <end position="369"/>
    </location>
</feature>
<dbReference type="Pfam" id="PF13347">
    <property type="entry name" value="MFS_2"/>
    <property type="match status" value="1"/>
</dbReference>
<feature type="transmembrane region" description="Helical" evidence="2">
    <location>
        <begin position="72"/>
        <end position="89"/>
    </location>
</feature>
<keyword evidence="4" id="KW-1185">Reference proteome</keyword>
<feature type="transmembrane region" description="Helical" evidence="2">
    <location>
        <begin position="381"/>
        <end position="407"/>
    </location>
</feature>
<proteinExistence type="inferred from homology"/>
<feature type="transmembrane region" description="Helical" evidence="2">
    <location>
        <begin position="281"/>
        <end position="298"/>
    </location>
</feature>
<dbReference type="RefSeq" id="WP_254575304.1">
    <property type="nucleotide sequence ID" value="NZ_CP100595.1"/>
</dbReference>
<feature type="transmembrane region" description="Helical" evidence="2">
    <location>
        <begin position="218"/>
        <end position="240"/>
    </location>
</feature>
<dbReference type="PANTHER" id="PTHR11328:SF24">
    <property type="entry name" value="MAJOR FACILITATOR SUPERFAMILY (MFS) PROFILE DOMAIN-CONTAINING PROTEIN"/>
    <property type="match status" value="1"/>
</dbReference>
<dbReference type="SUPFAM" id="SSF103473">
    <property type="entry name" value="MFS general substrate transporter"/>
    <property type="match status" value="1"/>
</dbReference>
<sequence length="411" mass="46008">MNNKGVLIYGSLAIPIAILGMPLYIYLPTYYVESIGLNTALVGITLFIARVLDMIADPFIGRACDKYFSKKSLILFGSILLVFGFYFLVNPFENYPTLSLILFSVITYIAWSLLNIPYLALNAVLGKNSFHNSKLSFSREVFAIIGVLLVLLLPFLLGVSDDSSKSLELIFYLLAFLLPCILAIFLFGIKEPTLELNNISFLNSLKLFYNEFKEAKRLFLAFLINNLANAIPATLFLFYVQHYLQTPQFTGALLLLYFISAIIAVPFWLNLSKKISKKKTWIISMIVASFFFCFTPFINEGEYIKFAFITFFTGICLGADMALPSSIQADLAQSSKKIGNEISGTLFGFWAMFTKLALALSVAITFVSLELVSFNTVNPSSFSLSILALLYSILPVILKIFAITLLLKYKK</sequence>
<feature type="transmembrane region" description="Helical" evidence="2">
    <location>
        <begin position="101"/>
        <end position="125"/>
    </location>
</feature>
<keyword evidence="2" id="KW-0472">Membrane</keyword>
<feature type="transmembrane region" description="Helical" evidence="2">
    <location>
        <begin position="169"/>
        <end position="189"/>
    </location>
</feature>
<name>A0ABY5E307_9BACT</name>
<evidence type="ECO:0000256" key="1">
    <source>
        <dbReference type="ARBA" id="ARBA00009617"/>
    </source>
</evidence>
<dbReference type="PANTHER" id="PTHR11328">
    <property type="entry name" value="MAJOR FACILITATOR SUPERFAMILY DOMAIN-CONTAINING PROTEIN"/>
    <property type="match status" value="1"/>
</dbReference>
<evidence type="ECO:0000313" key="3">
    <source>
        <dbReference type="EMBL" id="UTJ05123.1"/>
    </source>
</evidence>
<evidence type="ECO:0000313" key="4">
    <source>
        <dbReference type="Proteomes" id="UP001060012"/>
    </source>
</evidence>
<organism evidence="3 4">
    <name type="scientific">Arcobacter roscoffensis</name>
    <dbReference type="NCBI Taxonomy" id="2961520"/>
    <lineage>
        <taxon>Bacteria</taxon>
        <taxon>Pseudomonadati</taxon>
        <taxon>Campylobacterota</taxon>
        <taxon>Epsilonproteobacteria</taxon>
        <taxon>Campylobacterales</taxon>
        <taxon>Arcobacteraceae</taxon>
        <taxon>Arcobacter</taxon>
    </lineage>
</organism>
<dbReference type="InterPro" id="IPR036259">
    <property type="entry name" value="MFS_trans_sf"/>
</dbReference>
<dbReference type="InterPro" id="IPR039672">
    <property type="entry name" value="MFS_2"/>
</dbReference>
<accession>A0ABY5E307</accession>
<protein>
    <submittedName>
        <fullName evidence="3">MFS transporter</fullName>
    </submittedName>
</protein>
<gene>
    <name evidence="3" type="ORF">NJU99_07525</name>
</gene>
<feature type="transmembrane region" description="Helical" evidence="2">
    <location>
        <begin position="7"/>
        <end position="27"/>
    </location>
</feature>
<dbReference type="Gene3D" id="1.20.1250.20">
    <property type="entry name" value="MFS general substrate transporter like domains"/>
    <property type="match status" value="2"/>
</dbReference>
<feature type="transmembrane region" description="Helical" evidence="2">
    <location>
        <begin position="304"/>
        <end position="323"/>
    </location>
</feature>
<feature type="transmembrane region" description="Helical" evidence="2">
    <location>
        <begin position="39"/>
        <end position="60"/>
    </location>
</feature>